<keyword evidence="10" id="KW-0746">Sphingolipid metabolism</keyword>
<dbReference type="InParanoid" id="A0A369KAX2"/>
<keyword evidence="6" id="KW-0489">Methyltransferase</keyword>
<sequence length="505" mass="57298">MQTAVVHKIWTWGKSRVTTLPVMSSSTVRVTNSPAIKNAPLVGLAEGNGAFNNYHLAACVLVVPYLLKSFLPLVNRGGFKTYLFLLVLSGVPTTIAYWTLISMYGARKNEKVILPGKNLEEYITIKDADLKELYKGKDKIPMQIFHDAYFDGKIEFNGDVLDIMEQRHDWARMTFTPELFKYVFTVFFPEVISHSQAQDEEQVRGHYDRGDDFYEWFLGPRMIYTSGIITDNTIEQSLETLQDNKLAVVCEKLDLKPTDRLLDVGCGWGTLVAYAAKNYGCDATGVTLGINQAKFGTERIAKNGIPADKARILCSDYRDLPVGKGAYTKIVSLEMAEHVGVRRYSQFLSQIYDLLDDDGIFVFQVAGIRPSWQFEDLVWGLFMNKYVFPGADASCSLGWVVNKLEGAGFEIKNIDVLGVHYSATLYRWYKNWVLNKDKVVEKYGDRWYRIWVFFLAYSVITSRQGGASVFQITMHKNLNAYHRIDGVPNHASIHVKLAKEPILIE</sequence>
<comment type="pathway">
    <text evidence="2">Lipid metabolism; sphingolipid metabolism.</text>
</comment>
<evidence type="ECO:0000256" key="10">
    <source>
        <dbReference type="ARBA" id="ARBA00022919"/>
    </source>
</evidence>
<keyword evidence="11 15" id="KW-1133">Transmembrane helix</keyword>
<keyword evidence="12" id="KW-0443">Lipid metabolism</keyword>
<evidence type="ECO:0000256" key="5">
    <source>
        <dbReference type="ARBA" id="ARBA00022516"/>
    </source>
</evidence>
<evidence type="ECO:0000313" key="16">
    <source>
        <dbReference type="EMBL" id="RDB30742.1"/>
    </source>
</evidence>
<dbReference type="OrthoDB" id="412182at2759"/>
<dbReference type="CDD" id="cd02440">
    <property type="entry name" value="AdoMet_MTases"/>
    <property type="match status" value="1"/>
</dbReference>
<evidence type="ECO:0000256" key="1">
    <source>
        <dbReference type="ARBA" id="ARBA00004141"/>
    </source>
</evidence>
<dbReference type="Proteomes" id="UP000076154">
    <property type="component" value="Unassembled WGS sequence"/>
</dbReference>
<dbReference type="STRING" id="39966.A0A369KAX2"/>
<evidence type="ECO:0000256" key="4">
    <source>
        <dbReference type="ARBA" id="ARBA00010815"/>
    </source>
</evidence>
<keyword evidence="8" id="KW-0949">S-adenosyl-L-methionine</keyword>
<dbReference type="GO" id="GO:0032259">
    <property type="term" value="P:methylation"/>
    <property type="evidence" value="ECO:0007669"/>
    <property type="project" value="UniProtKB-KW"/>
</dbReference>
<evidence type="ECO:0000256" key="11">
    <source>
        <dbReference type="ARBA" id="ARBA00022989"/>
    </source>
</evidence>
<evidence type="ECO:0000256" key="3">
    <source>
        <dbReference type="ARBA" id="ARBA00004991"/>
    </source>
</evidence>
<feature type="transmembrane region" description="Helical" evidence="15">
    <location>
        <begin position="54"/>
        <end position="71"/>
    </location>
</feature>
<keyword evidence="5" id="KW-0444">Lipid biosynthesis</keyword>
<evidence type="ECO:0000256" key="7">
    <source>
        <dbReference type="ARBA" id="ARBA00022679"/>
    </source>
</evidence>
<accession>A0A369KAX2</accession>
<dbReference type="GO" id="GO:0006665">
    <property type="term" value="P:sphingolipid metabolic process"/>
    <property type="evidence" value="ECO:0007669"/>
    <property type="project" value="UniProtKB-KW"/>
</dbReference>
<evidence type="ECO:0000256" key="8">
    <source>
        <dbReference type="ARBA" id="ARBA00022691"/>
    </source>
</evidence>
<gene>
    <name evidence="16" type="primary">MT2</name>
    <name evidence="16" type="ORF">Hypma_005991</name>
</gene>
<keyword evidence="7" id="KW-0808">Transferase</keyword>
<reference evidence="16" key="1">
    <citation type="submission" date="2018-04" db="EMBL/GenBank/DDBJ databases">
        <title>Whole genome sequencing of Hypsizygus marmoreus.</title>
        <authorList>
            <person name="Choi I.-G."/>
            <person name="Min B."/>
            <person name="Kim J.-G."/>
            <person name="Kim S."/>
            <person name="Oh Y.-L."/>
            <person name="Kong W.-S."/>
            <person name="Park H."/>
            <person name="Jeong J."/>
            <person name="Song E.-S."/>
        </authorList>
    </citation>
    <scope>NUCLEOTIDE SEQUENCE [LARGE SCALE GENOMIC DNA]</scope>
    <source>
        <strain evidence="16">51987-8</strain>
    </source>
</reference>
<dbReference type="Gene3D" id="3.40.50.150">
    <property type="entry name" value="Vaccinia Virus protein VP39"/>
    <property type="match status" value="1"/>
</dbReference>
<dbReference type="EMBL" id="LUEZ02000004">
    <property type="protein sequence ID" value="RDB30742.1"/>
    <property type="molecule type" value="Genomic_DNA"/>
</dbReference>
<evidence type="ECO:0000256" key="13">
    <source>
        <dbReference type="ARBA" id="ARBA00023136"/>
    </source>
</evidence>
<comment type="pathway">
    <text evidence="3">Sphingolipid metabolism.</text>
</comment>
<dbReference type="InterPro" id="IPR029063">
    <property type="entry name" value="SAM-dependent_MTases_sf"/>
</dbReference>
<dbReference type="EC" id="2.1.1.317" evidence="14"/>
<evidence type="ECO:0000256" key="15">
    <source>
        <dbReference type="SAM" id="Phobius"/>
    </source>
</evidence>
<keyword evidence="9 15" id="KW-0812">Transmembrane</keyword>
<evidence type="ECO:0000256" key="14">
    <source>
        <dbReference type="ARBA" id="ARBA00039020"/>
    </source>
</evidence>
<comment type="caution">
    <text evidence="16">The sequence shown here is derived from an EMBL/GenBank/DDBJ whole genome shotgun (WGS) entry which is preliminary data.</text>
</comment>
<dbReference type="InterPro" id="IPR052290">
    <property type="entry name" value="Sphingo_C9-MT"/>
</dbReference>
<evidence type="ECO:0000256" key="2">
    <source>
        <dbReference type="ARBA" id="ARBA00004760"/>
    </source>
</evidence>
<dbReference type="PANTHER" id="PTHR45197:SF1">
    <property type="entry name" value="SPHINGOLIPID C9-METHYLTRANSFERASE A-RELATED"/>
    <property type="match status" value="1"/>
</dbReference>
<dbReference type="SUPFAM" id="SSF53335">
    <property type="entry name" value="S-adenosyl-L-methionine-dependent methyltransferases"/>
    <property type="match status" value="1"/>
</dbReference>
<dbReference type="PANTHER" id="PTHR45197">
    <property type="entry name" value="SYNTHASE, PUTATIVE (AFU_ORTHOLOGUE AFUA_7G04190)-RELATED"/>
    <property type="match status" value="1"/>
</dbReference>
<dbReference type="GO" id="GO:0016020">
    <property type="term" value="C:membrane"/>
    <property type="evidence" value="ECO:0007669"/>
    <property type="project" value="UniProtKB-SubCell"/>
</dbReference>
<feature type="transmembrane region" description="Helical" evidence="15">
    <location>
        <begin position="83"/>
        <end position="105"/>
    </location>
</feature>
<protein>
    <recommendedName>
        <fullName evidence="14">sphingolipid C(9)-methyltransferase</fullName>
        <ecNumber evidence="14">2.1.1.317</ecNumber>
    </recommendedName>
</protein>
<evidence type="ECO:0000256" key="9">
    <source>
        <dbReference type="ARBA" id="ARBA00022692"/>
    </source>
</evidence>
<name>A0A369KAX2_HYPMA</name>
<evidence type="ECO:0000256" key="12">
    <source>
        <dbReference type="ARBA" id="ARBA00023098"/>
    </source>
</evidence>
<evidence type="ECO:0000256" key="6">
    <source>
        <dbReference type="ARBA" id="ARBA00022603"/>
    </source>
</evidence>
<organism evidence="16 17">
    <name type="scientific">Hypsizygus marmoreus</name>
    <name type="common">White beech mushroom</name>
    <name type="synonym">Agaricus marmoreus</name>
    <dbReference type="NCBI Taxonomy" id="39966"/>
    <lineage>
        <taxon>Eukaryota</taxon>
        <taxon>Fungi</taxon>
        <taxon>Dikarya</taxon>
        <taxon>Basidiomycota</taxon>
        <taxon>Agaricomycotina</taxon>
        <taxon>Agaricomycetes</taxon>
        <taxon>Agaricomycetidae</taxon>
        <taxon>Agaricales</taxon>
        <taxon>Tricholomatineae</taxon>
        <taxon>Lyophyllaceae</taxon>
        <taxon>Hypsizygus</taxon>
    </lineage>
</organism>
<dbReference type="Pfam" id="PF02353">
    <property type="entry name" value="CMAS"/>
    <property type="match status" value="1"/>
</dbReference>
<proteinExistence type="inferred from homology"/>
<keyword evidence="17" id="KW-1185">Reference proteome</keyword>
<comment type="subcellular location">
    <subcellularLocation>
        <location evidence="1">Membrane</location>
        <topology evidence="1">Multi-pass membrane protein</topology>
    </subcellularLocation>
</comment>
<evidence type="ECO:0000313" key="17">
    <source>
        <dbReference type="Proteomes" id="UP000076154"/>
    </source>
</evidence>
<keyword evidence="13 15" id="KW-0472">Membrane</keyword>
<dbReference type="AlphaFoldDB" id="A0A369KAX2"/>
<comment type="similarity">
    <text evidence="4">Belongs to the CFA/CMAS family.</text>
</comment>
<dbReference type="GO" id="GO:0008168">
    <property type="term" value="F:methyltransferase activity"/>
    <property type="evidence" value="ECO:0007669"/>
    <property type="project" value="UniProtKB-KW"/>
</dbReference>